<gene>
    <name evidence="1" type="ORF">AM231_02550</name>
</gene>
<accession>A0A0M1P169</accession>
<dbReference type="InterPro" id="IPR011009">
    <property type="entry name" value="Kinase-like_dom_sf"/>
</dbReference>
<name>A0A0M1P169_9BACL</name>
<keyword evidence="2" id="KW-1185">Reference proteome</keyword>
<dbReference type="Gene3D" id="3.90.1200.10">
    <property type="match status" value="1"/>
</dbReference>
<dbReference type="AlphaFoldDB" id="A0A0M1P169"/>
<dbReference type="PATRIC" id="fig|1705565.3.peg.2382"/>
<dbReference type="EMBL" id="LIUT01000001">
    <property type="protein sequence ID" value="KOR88132.1"/>
    <property type="molecule type" value="Genomic_DNA"/>
</dbReference>
<protein>
    <submittedName>
        <fullName evidence="1">Uncharacterized protein</fullName>
    </submittedName>
</protein>
<dbReference type="InterPro" id="IPR047175">
    <property type="entry name" value="CotS-like"/>
</dbReference>
<dbReference type="GO" id="GO:0042601">
    <property type="term" value="C:endospore-forming forespore"/>
    <property type="evidence" value="ECO:0007669"/>
    <property type="project" value="TreeGrafter"/>
</dbReference>
<proteinExistence type="predicted"/>
<dbReference type="SUPFAM" id="SSF56112">
    <property type="entry name" value="Protein kinase-like (PK-like)"/>
    <property type="match status" value="1"/>
</dbReference>
<organism evidence="1 2">
    <name type="scientific">Paenibacillus solani</name>
    <dbReference type="NCBI Taxonomy" id="1705565"/>
    <lineage>
        <taxon>Bacteria</taxon>
        <taxon>Bacillati</taxon>
        <taxon>Bacillota</taxon>
        <taxon>Bacilli</taxon>
        <taxon>Bacillales</taxon>
        <taxon>Paenibacillaceae</taxon>
        <taxon>Paenibacillus</taxon>
    </lineage>
</organism>
<dbReference type="RefSeq" id="WP_054401227.1">
    <property type="nucleotide sequence ID" value="NZ_LIUT01000001.1"/>
</dbReference>
<dbReference type="PANTHER" id="PTHR39179">
    <property type="entry name" value="SPORE COAT PROTEIN I"/>
    <property type="match status" value="1"/>
</dbReference>
<evidence type="ECO:0000313" key="1">
    <source>
        <dbReference type="EMBL" id="KOR88132.1"/>
    </source>
</evidence>
<dbReference type="Gene3D" id="3.30.200.20">
    <property type="entry name" value="Phosphorylase Kinase, domain 1"/>
    <property type="match status" value="1"/>
</dbReference>
<sequence length="315" mass="36915">MPTIQDATMVLNQYYDIKKPKIEWIQDEPDKAVWKVIDNKETYILKSDYRSSKTFTPSITLQYTLSQQGLKVPVVIATNQRKLCTKQGKHRYYLSRYISGGSASIMDRVRVIGDFHQHARWPSSLTSNQNPDDLKVGINRWLSEYQLKLKELMKWKDQYSLQYIQPCLQLAEKCIRVSSRRVSVLADHLKSVNNRRWLVHGDLTHLNAIKTASGDIWIIDLEHSKIDSPIKDIRYLLPRMVLSSHYKEYFARFPEGKSFEELYYIDAIFPYSLYYYLGGSIRQMKLPLKKSRVQEIVLDELKKDDILSRQLGGVK</sequence>
<dbReference type="Proteomes" id="UP000036932">
    <property type="component" value="Unassembled WGS sequence"/>
</dbReference>
<comment type="caution">
    <text evidence="1">The sequence shown here is derived from an EMBL/GenBank/DDBJ whole genome shotgun (WGS) entry which is preliminary data.</text>
</comment>
<reference evidence="2" key="1">
    <citation type="submission" date="2015-08" db="EMBL/GenBank/DDBJ databases">
        <title>Genome sequencing project for genomic taxonomy and phylogenomics of Bacillus-like bacteria.</title>
        <authorList>
            <person name="Liu B."/>
            <person name="Wang J."/>
            <person name="Zhu Y."/>
            <person name="Liu G."/>
            <person name="Chen Q."/>
            <person name="Chen Z."/>
            <person name="Lan J."/>
            <person name="Che J."/>
            <person name="Ge C."/>
            <person name="Shi H."/>
            <person name="Pan Z."/>
            <person name="Liu X."/>
        </authorList>
    </citation>
    <scope>NUCLEOTIDE SEQUENCE [LARGE SCALE GENOMIC DNA]</scope>
    <source>
        <strain evidence="2">FJAT-22460</strain>
    </source>
</reference>
<evidence type="ECO:0000313" key="2">
    <source>
        <dbReference type="Proteomes" id="UP000036932"/>
    </source>
</evidence>
<dbReference type="PANTHER" id="PTHR39179:SF1">
    <property type="entry name" value="SPORE COAT PROTEIN I"/>
    <property type="match status" value="1"/>
</dbReference>